<organism evidence="1 2">
    <name type="scientific">Bacteroides uniformis</name>
    <dbReference type="NCBI Taxonomy" id="820"/>
    <lineage>
        <taxon>Bacteria</taxon>
        <taxon>Pseudomonadati</taxon>
        <taxon>Bacteroidota</taxon>
        <taxon>Bacteroidia</taxon>
        <taxon>Bacteroidales</taxon>
        <taxon>Bacteroidaceae</taxon>
        <taxon>Bacteroides</taxon>
    </lineage>
</organism>
<dbReference type="AlphaFoldDB" id="A0AAW6HBU4"/>
<name>A0AAW6HBU4_BACUN</name>
<protein>
    <submittedName>
        <fullName evidence="1">Ribose 5-phosphate isomerase A</fullName>
    </submittedName>
</protein>
<dbReference type="InterPro" id="IPR037171">
    <property type="entry name" value="NagB/RpiA_transferase-like"/>
</dbReference>
<dbReference type="SUPFAM" id="SSF100950">
    <property type="entry name" value="NagB/RpiA/CoA transferase-like"/>
    <property type="match status" value="1"/>
</dbReference>
<proteinExistence type="predicted"/>
<comment type="caution">
    <text evidence="1">The sequence shown here is derived from an EMBL/GenBank/DDBJ whole genome shotgun (WGS) entry which is preliminary data.</text>
</comment>
<dbReference type="Proteomes" id="UP001222603">
    <property type="component" value="Unassembled WGS sequence"/>
</dbReference>
<dbReference type="GO" id="GO:0016853">
    <property type="term" value="F:isomerase activity"/>
    <property type="evidence" value="ECO:0007669"/>
    <property type="project" value="UniProtKB-KW"/>
</dbReference>
<gene>
    <name evidence="1" type="ORF">POZ10_23080</name>
</gene>
<sequence length="66" mass="7229">MEWENQLIQELQWSNKISNKASKELVAQEIAGLAKDGDAIGAGSGSTVYLTLFALAQRVKQESLHI</sequence>
<accession>A0AAW6HBU4</accession>
<feature type="non-terminal residue" evidence="1">
    <location>
        <position position="66"/>
    </location>
</feature>
<evidence type="ECO:0000313" key="1">
    <source>
        <dbReference type="EMBL" id="MDC1903496.1"/>
    </source>
</evidence>
<keyword evidence="1" id="KW-0413">Isomerase</keyword>
<dbReference type="EMBL" id="JAQNSI010000643">
    <property type="protein sequence ID" value="MDC1903496.1"/>
    <property type="molecule type" value="Genomic_DNA"/>
</dbReference>
<dbReference type="Gene3D" id="3.40.50.1360">
    <property type="match status" value="1"/>
</dbReference>
<reference evidence="1" key="1">
    <citation type="submission" date="2022-10" db="EMBL/GenBank/DDBJ databases">
        <title>Human gut microbiome strain richness.</title>
        <authorList>
            <person name="Chen-Liaw A."/>
        </authorList>
    </citation>
    <scope>NUCLEOTIDE SEQUENCE</scope>
    <source>
        <strain evidence="1">1001713st1_F9_1001713B170221_170320</strain>
    </source>
</reference>
<evidence type="ECO:0000313" key="2">
    <source>
        <dbReference type="Proteomes" id="UP001222603"/>
    </source>
</evidence>